<protein>
    <recommendedName>
        <fullName evidence="3">Transmembrane protein</fullName>
    </recommendedName>
</protein>
<name>A0A7S3RL68_EMIHU</name>
<feature type="transmembrane region" description="Helical" evidence="1">
    <location>
        <begin position="481"/>
        <end position="502"/>
    </location>
</feature>
<feature type="transmembrane region" description="Helical" evidence="1">
    <location>
        <begin position="199"/>
        <end position="216"/>
    </location>
</feature>
<feature type="transmembrane region" description="Helical" evidence="1">
    <location>
        <begin position="402"/>
        <end position="423"/>
    </location>
</feature>
<feature type="transmembrane region" description="Helical" evidence="1">
    <location>
        <begin position="443"/>
        <end position="460"/>
    </location>
</feature>
<dbReference type="AlphaFoldDB" id="A0A7S3RL68"/>
<proteinExistence type="predicted"/>
<feature type="transmembrane region" description="Helical" evidence="1">
    <location>
        <begin position="237"/>
        <end position="258"/>
    </location>
</feature>
<accession>A0A7S3RL68</accession>
<feature type="transmembrane region" description="Helical" evidence="1">
    <location>
        <begin position="264"/>
        <end position="288"/>
    </location>
</feature>
<evidence type="ECO:0000256" key="1">
    <source>
        <dbReference type="SAM" id="Phobius"/>
    </source>
</evidence>
<keyword evidence="1" id="KW-0472">Membrane</keyword>
<evidence type="ECO:0000313" key="2">
    <source>
        <dbReference type="EMBL" id="CAE0527886.1"/>
    </source>
</evidence>
<dbReference type="EMBL" id="HBIR01005987">
    <property type="protein sequence ID" value="CAE0527886.1"/>
    <property type="molecule type" value="Transcribed_RNA"/>
</dbReference>
<feature type="transmembrane region" description="Helical" evidence="1">
    <location>
        <begin position="170"/>
        <end position="187"/>
    </location>
</feature>
<feature type="transmembrane region" description="Helical" evidence="1">
    <location>
        <begin position="363"/>
        <end position="381"/>
    </location>
</feature>
<sequence length="545" mass="61639">MEAVDAFAEKHKLTAEGREELNRLVEAATEEEEEEQPTLALFAKVKARQRWGEPDKTMETDGLSLFLDLVFVGVCFLIGAMLHHGYLACVDGGTSYEAVSAGCYGSACHDASGTHESHGRVLESAHHEVECVGLHVSLGHVFIFYLCLYSFWVMDVMWDAKYEARGKLQLAIEVTILFCIINTASCIHNIQELQENGQTWWWFCFFSMAILSMWMLRYLMMAFTCEKPNERREAGDMVVTLLLQLACLGAAWGCASYPENKDAHLAMLALFVVFPFIWLLRASASFLWHKIKHDKSVAEATYRETRTPMNQKFFARRINEFMMLMIGETVLQLVIVPWPRHNPPADGVYDVDYFVNLTLEQRRFIKCMFSGLVIALMILHCNLESGPSPGKPLLIDKTDAHFVVFVLLNMFKGMAIMLVGHGIEFALLDTEGEASKSGGVDQYLHFGLACAGTFLLQMLLKCFHDGIWEFLGPIITFKSPLLSTLAICRFMACNAMWAIAWIEHDPWQLVYFQAGLTSFCAVATHIEKHIRYWRLGGNAEKVVVS</sequence>
<feature type="transmembrane region" description="Helical" evidence="1">
    <location>
        <begin position="138"/>
        <end position="158"/>
    </location>
</feature>
<organism evidence="2">
    <name type="scientific">Emiliania huxleyi</name>
    <name type="common">Coccolithophore</name>
    <name type="synonym">Pontosphaera huxleyi</name>
    <dbReference type="NCBI Taxonomy" id="2903"/>
    <lineage>
        <taxon>Eukaryota</taxon>
        <taxon>Haptista</taxon>
        <taxon>Haptophyta</taxon>
        <taxon>Prymnesiophyceae</taxon>
        <taxon>Isochrysidales</taxon>
        <taxon>Noelaerhabdaceae</taxon>
        <taxon>Emiliania</taxon>
    </lineage>
</organism>
<feature type="transmembrane region" description="Helical" evidence="1">
    <location>
        <begin position="65"/>
        <end position="86"/>
    </location>
</feature>
<keyword evidence="1" id="KW-0812">Transmembrane</keyword>
<evidence type="ECO:0008006" key="3">
    <source>
        <dbReference type="Google" id="ProtNLM"/>
    </source>
</evidence>
<reference evidence="2" key="1">
    <citation type="submission" date="2021-01" db="EMBL/GenBank/DDBJ databases">
        <authorList>
            <person name="Corre E."/>
            <person name="Pelletier E."/>
            <person name="Niang G."/>
            <person name="Scheremetjew M."/>
            <person name="Finn R."/>
            <person name="Kale V."/>
            <person name="Holt S."/>
            <person name="Cochrane G."/>
            <person name="Meng A."/>
            <person name="Brown T."/>
            <person name="Cohen L."/>
        </authorList>
    </citation>
    <scope>NUCLEOTIDE SEQUENCE</scope>
    <source>
        <strain evidence="2">379</strain>
    </source>
</reference>
<gene>
    <name evidence="2" type="ORF">EHUX00137_LOCUS4139</name>
</gene>
<keyword evidence="1" id="KW-1133">Transmembrane helix</keyword>